<dbReference type="InterPro" id="IPR013644">
    <property type="entry name" value="DXP_reductoisomerase_C"/>
</dbReference>
<gene>
    <name evidence="9" type="primary">dxr</name>
    <name evidence="13" type="ORF">Y919_04020</name>
</gene>
<comment type="caution">
    <text evidence="9">Lacks conserved residue(s) required for the propagation of feature annotation.</text>
</comment>
<evidence type="ECO:0000256" key="4">
    <source>
        <dbReference type="ARBA" id="ARBA00022857"/>
    </source>
</evidence>
<feature type="binding site" evidence="9">
    <location>
        <position position="12"/>
    </location>
    <ligand>
        <name>NADPH</name>
        <dbReference type="ChEBI" id="CHEBI:57783"/>
    </ligand>
</feature>
<dbReference type="Pfam" id="PF08436">
    <property type="entry name" value="DXP_redisom_C"/>
    <property type="match status" value="1"/>
</dbReference>
<dbReference type="Gene3D" id="1.10.1740.10">
    <property type="match status" value="1"/>
</dbReference>
<sequence>MKNISILGSTGSIGTQTLEVINELDNFKIVGLSANKNIDLLEKQALKYKPKIVAVYDESRARILRERLNIYDIKVVSGMDGLIEVATEKEADIVLTSVVGMIGLLPTLEAIKSGKIIALANKETLVTAGEIVMRKAKENNVDIIPVDSEHSAIFQSLKSGKKEEVAKIILTASGGPFRGKKLKDLEKVSVSDALKHPNWSMGRKISIDSATLMNKGLEVIEAKWLFDVDIENIEVIIHPQSIIHSMVEFIDGSVIAQLGVPDMKVPIQYALTYPKRKYSSIKKLRLTDIKELTFEEPDLNTFPCLKLAFEALKQGGTMPSVLNAANEVAVKLFLDKKIKFLDIPKLIEETMLKHKTIYNPNLDDIIESDKWARESIVSKYDR</sequence>
<feature type="binding site" evidence="9">
    <location>
        <position position="202"/>
    </location>
    <ligand>
        <name>NADPH</name>
        <dbReference type="ChEBI" id="CHEBI:57783"/>
    </ligand>
</feature>
<comment type="function">
    <text evidence="9">Catalyzes the NADPH-dependent rearrangement and reduction of 1-deoxy-D-xylulose-5-phosphate (DXP) to 2-C-methyl-D-erythritol 4-phosphate (MEP).</text>
</comment>
<reference evidence="13 14" key="1">
    <citation type="submission" date="2013-12" db="EMBL/GenBank/DDBJ databases">
        <title>Draft genome sequence of Caloranaerobacter sp. H53214.</title>
        <authorList>
            <person name="Jiang L.J."/>
            <person name="Shao Z.Z."/>
            <person name="Long M.N."/>
        </authorList>
    </citation>
    <scope>NUCLEOTIDE SEQUENCE [LARGE SCALE GENOMIC DNA]</scope>
    <source>
        <strain evidence="13 14">H53214</strain>
    </source>
</reference>
<keyword evidence="4 9" id="KW-0521">NADP</keyword>
<dbReference type="SUPFAM" id="SSF51735">
    <property type="entry name" value="NAD(P)-binding Rossmann-fold domains"/>
    <property type="match status" value="1"/>
</dbReference>
<keyword evidence="3 9" id="KW-0479">Metal-binding</keyword>
<dbReference type="InterPro" id="IPR013512">
    <property type="entry name" value="DXP_reductoisomerase_N"/>
</dbReference>
<evidence type="ECO:0000256" key="2">
    <source>
        <dbReference type="ARBA" id="ARBA00006825"/>
    </source>
</evidence>
<dbReference type="PANTHER" id="PTHR30525">
    <property type="entry name" value="1-DEOXY-D-XYLULOSE 5-PHOSPHATE REDUCTOISOMERASE"/>
    <property type="match status" value="1"/>
</dbReference>
<dbReference type="InterPro" id="IPR036169">
    <property type="entry name" value="DXPR_C_sf"/>
</dbReference>
<evidence type="ECO:0000256" key="8">
    <source>
        <dbReference type="ARBA" id="ARBA00048543"/>
    </source>
</evidence>
<feature type="binding site" evidence="9">
    <location>
        <position position="121"/>
    </location>
    <ligand>
        <name>NADPH</name>
        <dbReference type="ChEBI" id="CHEBI:57783"/>
    </ligand>
</feature>
<keyword evidence="5 9" id="KW-0560">Oxidoreductase</keyword>
<organism evidence="13 14">
    <name type="scientific">Caloranaerobacter azorensis H53214</name>
    <dbReference type="NCBI Taxonomy" id="1156417"/>
    <lineage>
        <taxon>Bacteria</taxon>
        <taxon>Bacillati</taxon>
        <taxon>Bacillota</taxon>
        <taxon>Tissierellia</taxon>
        <taxon>Tissierellales</taxon>
        <taxon>Thermohalobacteraceae</taxon>
        <taxon>Caloranaerobacter</taxon>
    </lineage>
</organism>
<proteinExistence type="inferred from homology"/>
<dbReference type="EMBL" id="AZTB01000013">
    <property type="protein sequence ID" value="KGG80838.1"/>
    <property type="molecule type" value="Genomic_DNA"/>
</dbReference>
<keyword evidence="13" id="KW-0413">Isomerase</keyword>
<feature type="binding site" evidence="9">
    <location>
        <position position="36"/>
    </location>
    <ligand>
        <name>NADPH</name>
        <dbReference type="ChEBI" id="CHEBI:57783"/>
    </ligand>
</feature>
<evidence type="ECO:0000256" key="9">
    <source>
        <dbReference type="HAMAP-Rule" id="MF_00183"/>
    </source>
</evidence>
<feature type="binding site" evidence="9">
    <location>
        <position position="209"/>
    </location>
    <ligand>
        <name>1-deoxy-D-xylulose 5-phosphate</name>
        <dbReference type="ChEBI" id="CHEBI:57792"/>
    </ligand>
</feature>
<dbReference type="GO" id="GO:0016853">
    <property type="term" value="F:isomerase activity"/>
    <property type="evidence" value="ECO:0007669"/>
    <property type="project" value="UniProtKB-KW"/>
</dbReference>
<evidence type="ECO:0000256" key="1">
    <source>
        <dbReference type="ARBA" id="ARBA00005094"/>
    </source>
</evidence>
<feature type="binding site" evidence="9">
    <location>
        <position position="10"/>
    </location>
    <ligand>
        <name>NADPH</name>
        <dbReference type="ChEBI" id="CHEBI:57783"/>
    </ligand>
</feature>
<keyword evidence="6 9" id="KW-0464">Manganese</keyword>
<accession>A0A096BJA2</accession>
<dbReference type="SUPFAM" id="SSF55347">
    <property type="entry name" value="Glyceraldehyde-3-phosphate dehydrogenase-like, C-terminal domain"/>
    <property type="match status" value="1"/>
</dbReference>
<dbReference type="InterPro" id="IPR003821">
    <property type="entry name" value="DXP_reductoisomerase"/>
</dbReference>
<feature type="binding site" evidence="9">
    <location>
        <position position="218"/>
    </location>
    <ligand>
        <name>Mn(2+)</name>
        <dbReference type="ChEBI" id="CHEBI:29035"/>
    </ligand>
</feature>
<evidence type="ECO:0000259" key="12">
    <source>
        <dbReference type="Pfam" id="PF13288"/>
    </source>
</evidence>
<dbReference type="UniPathway" id="UPA00056">
    <property type="reaction ID" value="UER00092"/>
</dbReference>
<evidence type="ECO:0000256" key="7">
    <source>
        <dbReference type="ARBA" id="ARBA00023229"/>
    </source>
</evidence>
<evidence type="ECO:0000256" key="5">
    <source>
        <dbReference type="ARBA" id="ARBA00023002"/>
    </source>
</evidence>
<dbReference type="HAMAP" id="MF_00183">
    <property type="entry name" value="DXP_reductoisom"/>
    <property type="match status" value="1"/>
</dbReference>
<feature type="binding site" evidence="9">
    <location>
        <position position="215"/>
    </location>
    <ligand>
        <name>1-deoxy-D-xylulose 5-phosphate</name>
        <dbReference type="ChEBI" id="CHEBI:57792"/>
    </ligand>
</feature>
<evidence type="ECO:0000259" key="11">
    <source>
        <dbReference type="Pfam" id="PF08436"/>
    </source>
</evidence>
<evidence type="ECO:0000313" key="13">
    <source>
        <dbReference type="EMBL" id="KGG80838.1"/>
    </source>
</evidence>
<feature type="binding site" evidence="9">
    <location>
        <position position="123"/>
    </location>
    <ligand>
        <name>NADPH</name>
        <dbReference type="ChEBI" id="CHEBI:57783"/>
    </ligand>
</feature>
<dbReference type="InterPro" id="IPR036291">
    <property type="entry name" value="NAD(P)-bd_dom_sf"/>
</dbReference>
<comment type="cofactor">
    <cofactor evidence="9">
        <name>Mg(2+)</name>
        <dbReference type="ChEBI" id="CHEBI:18420"/>
    </cofactor>
    <cofactor evidence="9">
        <name>Mn(2+)</name>
        <dbReference type="ChEBI" id="CHEBI:29035"/>
    </cofactor>
</comment>
<feature type="binding site" evidence="9">
    <location>
        <position position="13"/>
    </location>
    <ligand>
        <name>NADPH</name>
        <dbReference type="ChEBI" id="CHEBI:57783"/>
    </ligand>
</feature>
<comment type="similarity">
    <text evidence="2 9">Belongs to the DXR family.</text>
</comment>
<name>A0A096BJA2_9FIRM</name>
<dbReference type="EC" id="1.1.1.267" evidence="9"/>
<feature type="binding site" evidence="9">
    <location>
        <position position="37"/>
    </location>
    <ligand>
        <name>NADPH</name>
        <dbReference type="ChEBI" id="CHEBI:57783"/>
    </ligand>
</feature>
<dbReference type="SUPFAM" id="SSF69055">
    <property type="entry name" value="1-deoxy-D-xylulose-5-phosphate reductoisomerase, C-terminal domain"/>
    <property type="match status" value="1"/>
</dbReference>
<dbReference type="NCBIfam" id="TIGR00243">
    <property type="entry name" value="Dxr"/>
    <property type="match status" value="1"/>
</dbReference>
<feature type="binding site" evidence="9">
    <location>
        <position position="218"/>
    </location>
    <ligand>
        <name>1-deoxy-D-xylulose 5-phosphate</name>
        <dbReference type="ChEBI" id="CHEBI:57792"/>
    </ligand>
</feature>
<feature type="binding site" evidence="9">
    <location>
        <position position="214"/>
    </location>
    <ligand>
        <name>1-deoxy-D-xylulose 5-phosphate</name>
        <dbReference type="ChEBI" id="CHEBI:57792"/>
    </ligand>
</feature>
<dbReference type="Pfam" id="PF13288">
    <property type="entry name" value="DXPR_C"/>
    <property type="match status" value="1"/>
</dbReference>
<comment type="catalytic activity">
    <reaction evidence="8">
        <text>2-C-methyl-D-erythritol 4-phosphate + NADP(+) = 1-deoxy-D-xylulose 5-phosphate + NADPH + H(+)</text>
        <dbReference type="Rhea" id="RHEA:13717"/>
        <dbReference type="ChEBI" id="CHEBI:15378"/>
        <dbReference type="ChEBI" id="CHEBI:57783"/>
        <dbReference type="ChEBI" id="CHEBI:57792"/>
        <dbReference type="ChEBI" id="CHEBI:58262"/>
        <dbReference type="ChEBI" id="CHEBI:58349"/>
        <dbReference type="EC" id="1.1.1.267"/>
    </reaction>
    <physiologicalReaction direction="right-to-left" evidence="8">
        <dbReference type="Rhea" id="RHEA:13719"/>
    </physiologicalReaction>
</comment>
<dbReference type="Proteomes" id="UP000029622">
    <property type="component" value="Unassembled WGS sequence"/>
</dbReference>
<dbReference type="NCBIfam" id="NF009114">
    <property type="entry name" value="PRK12464.1"/>
    <property type="match status" value="1"/>
</dbReference>
<feature type="domain" description="1-deoxy-D-xylulose 5-phosphate reductoisomerase N-terminal" evidence="10">
    <location>
        <begin position="4"/>
        <end position="129"/>
    </location>
</feature>
<dbReference type="PIRSF" id="PIRSF006205">
    <property type="entry name" value="Dxp_reductismrs"/>
    <property type="match status" value="1"/>
</dbReference>
<evidence type="ECO:0000256" key="6">
    <source>
        <dbReference type="ARBA" id="ARBA00023211"/>
    </source>
</evidence>
<feature type="domain" description="DXP reductoisomerase C-terminal" evidence="12">
    <location>
        <begin position="258"/>
        <end position="374"/>
    </location>
</feature>
<comment type="pathway">
    <text evidence="1 9">Isoprenoid biosynthesis; isopentenyl diphosphate biosynthesis via DXP pathway; isopentenyl diphosphate from 1-deoxy-D-xylulose 5-phosphate: step 1/6.</text>
</comment>
<evidence type="ECO:0000259" key="10">
    <source>
        <dbReference type="Pfam" id="PF02670"/>
    </source>
</evidence>
<evidence type="ECO:0000313" key="14">
    <source>
        <dbReference type="Proteomes" id="UP000029622"/>
    </source>
</evidence>
<feature type="binding site" evidence="9">
    <location>
        <position position="147"/>
    </location>
    <ligand>
        <name>Mn(2+)</name>
        <dbReference type="ChEBI" id="CHEBI:29035"/>
    </ligand>
</feature>
<feature type="binding site" evidence="9">
    <location>
        <position position="196"/>
    </location>
    <ligand>
        <name>1-deoxy-D-xylulose 5-phosphate</name>
        <dbReference type="ChEBI" id="CHEBI:57792"/>
    </ligand>
</feature>
<dbReference type="RefSeq" id="WP_035162658.1">
    <property type="nucleotide sequence ID" value="NZ_AZTB01000013.1"/>
</dbReference>
<dbReference type="Gene3D" id="3.40.50.720">
    <property type="entry name" value="NAD(P)-binding Rossmann-like Domain"/>
    <property type="match status" value="1"/>
</dbReference>
<feature type="binding site" evidence="9">
    <location>
        <position position="11"/>
    </location>
    <ligand>
        <name>NADPH</name>
        <dbReference type="ChEBI" id="CHEBI:57783"/>
    </ligand>
</feature>
<dbReference type="InterPro" id="IPR026877">
    <property type="entry name" value="DXPR_C"/>
</dbReference>
<feature type="binding site" evidence="9">
    <location>
        <position position="122"/>
    </location>
    <ligand>
        <name>1-deoxy-D-xylulose 5-phosphate</name>
        <dbReference type="ChEBI" id="CHEBI:57792"/>
    </ligand>
</feature>
<keyword evidence="9" id="KW-0460">Magnesium</keyword>
<dbReference type="STRING" id="1156417.Y919_04020"/>
<comment type="caution">
    <text evidence="13">The sequence shown here is derived from an EMBL/GenBank/DDBJ whole genome shotgun (WGS) entry which is preliminary data.</text>
</comment>
<feature type="binding site" evidence="9">
    <location>
        <position position="148"/>
    </location>
    <ligand>
        <name>1-deoxy-D-xylulose 5-phosphate</name>
        <dbReference type="ChEBI" id="CHEBI:57792"/>
    </ligand>
</feature>
<dbReference type="GO" id="GO:0030604">
    <property type="term" value="F:1-deoxy-D-xylulose-5-phosphate reductoisomerase activity"/>
    <property type="evidence" value="ECO:0007669"/>
    <property type="project" value="UniProtKB-UniRule"/>
</dbReference>
<evidence type="ECO:0000256" key="3">
    <source>
        <dbReference type="ARBA" id="ARBA00022723"/>
    </source>
</evidence>
<dbReference type="GO" id="GO:0070402">
    <property type="term" value="F:NADPH binding"/>
    <property type="evidence" value="ECO:0007669"/>
    <property type="project" value="InterPro"/>
</dbReference>
<dbReference type="PANTHER" id="PTHR30525:SF0">
    <property type="entry name" value="1-DEOXY-D-XYLULOSE 5-PHOSPHATE REDUCTOISOMERASE, CHLOROPLASTIC"/>
    <property type="match status" value="1"/>
</dbReference>
<dbReference type="GO" id="GO:0030145">
    <property type="term" value="F:manganese ion binding"/>
    <property type="evidence" value="ECO:0007669"/>
    <property type="project" value="TreeGrafter"/>
</dbReference>
<feature type="binding site" evidence="9">
    <location>
        <position position="149"/>
    </location>
    <ligand>
        <name>Mn(2+)</name>
        <dbReference type="ChEBI" id="CHEBI:29035"/>
    </ligand>
</feature>
<feature type="binding site" evidence="9">
    <location>
        <position position="149"/>
    </location>
    <ligand>
        <name>1-deoxy-D-xylulose 5-phosphate</name>
        <dbReference type="ChEBI" id="CHEBI:57792"/>
    </ligand>
</feature>
<keyword evidence="7 9" id="KW-0414">Isoprene biosynthesis</keyword>
<dbReference type="Pfam" id="PF02670">
    <property type="entry name" value="DXP_reductoisom"/>
    <property type="match status" value="1"/>
</dbReference>
<dbReference type="AlphaFoldDB" id="A0A096BJA2"/>
<dbReference type="FunFam" id="3.40.50.720:FF:000045">
    <property type="entry name" value="1-deoxy-D-xylulose 5-phosphate reductoisomerase"/>
    <property type="match status" value="1"/>
</dbReference>
<feature type="domain" description="1-deoxy-D-xylulose 5-phosphate reductoisomerase C-terminal" evidence="11">
    <location>
        <begin position="143"/>
        <end position="226"/>
    </location>
</feature>
<dbReference type="GO" id="GO:0051484">
    <property type="term" value="P:isopentenyl diphosphate biosynthetic process, methylerythritol 4-phosphate pathway involved in terpenoid biosynthetic process"/>
    <property type="evidence" value="ECO:0007669"/>
    <property type="project" value="UniProtKB-ARBA"/>
</dbReference>
<protein>
    <recommendedName>
        <fullName evidence="9">1-deoxy-D-xylulose 5-phosphate reductoisomerase</fullName>
        <shortName evidence="9">DXP reductoisomerase</shortName>
        <ecNumber evidence="9">1.1.1.267</ecNumber>
    </recommendedName>
    <alternativeName>
        <fullName evidence="9">1-deoxyxylulose-5-phosphate reductoisomerase</fullName>
    </alternativeName>
    <alternativeName>
        <fullName evidence="9">2-C-methyl-D-erythritol 4-phosphate synthase</fullName>
    </alternativeName>
</protein>
<feature type="binding site" evidence="9">
    <location>
        <position position="173"/>
    </location>
    <ligand>
        <name>1-deoxy-D-xylulose 5-phosphate</name>
        <dbReference type="ChEBI" id="CHEBI:57792"/>
    </ligand>
</feature>